<organism evidence="10 11">
    <name type="scientific">Streptantibioticus rubrisoli</name>
    <dbReference type="NCBI Taxonomy" id="1387313"/>
    <lineage>
        <taxon>Bacteria</taxon>
        <taxon>Bacillati</taxon>
        <taxon>Actinomycetota</taxon>
        <taxon>Actinomycetes</taxon>
        <taxon>Kitasatosporales</taxon>
        <taxon>Streptomycetaceae</taxon>
        <taxon>Streptantibioticus</taxon>
    </lineage>
</organism>
<evidence type="ECO:0000259" key="9">
    <source>
        <dbReference type="Pfam" id="PF12704"/>
    </source>
</evidence>
<keyword evidence="5 7" id="KW-0472">Membrane</keyword>
<dbReference type="EMBL" id="JANFNH010000026">
    <property type="protein sequence ID" value="MCQ4044380.1"/>
    <property type="molecule type" value="Genomic_DNA"/>
</dbReference>
<feature type="domain" description="MacB-like periplasmic core" evidence="9">
    <location>
        <begin position="495"/>
        <end position="687"/>
    </location>
</feature>
<evidence type="ECO:0000256" key="6">
    <source>
        <dbReference type="ARBA" id="ARBA00038076"/>
    </source>
</evidence>
<feature type="transmembrane region" description="Helical" evidence="7">
    <location>
        <begin position="772"/>
        <end position="794"/>
    </location>
</feature>
<comment type="similarity">
    <text evidence="6">Belongs to the ABC-4 integral membrane protein family.</text>
</comment>
<dbReference type="InterPro" id="IPR050250">
    <property type="entry name" value="Macrolide_Exporter_MacB"/>
</dbReference>
<feature type="transmembrane region" description="Helical" evidence="7">
    <location>
        <begin position="362"/>
        <end position="384"/>
    </location>
</feature>
<gene>
    <name evidence="10" type="ORF">NON19_20690</name>
</gene>
<feature type="transmembrane region" description="Helical" evidence="7">
    <location>
        <begin position="441"/>
        <end position="461"/>
    </location>
</feature>
<feature type="transmembrane region" description="Helical" evidence="7">
    <location>
        <begin position="719"/>
        <end position="745"/>
    </location>
</feature>
<feature type="domain" description="ABC3 transporter permease C-terminal" evidence="8">
    <location>
        <begin position="273"/>
        <end position="394"/>
    </location>
</feature>
<dbReference type="RefSeq" id="WP_255930188.1">
    <property type="nucleotide sequence ID" value="NZ_JANFNH010000026.1"/>
</dbReference>
<dbReference type="InterPro" id="IPR025857">
    <property type="entry name" value="MacB_PCD"/>
</dbReference>
<evidence type="ECO:0000256" key="7">
    <source>
        <dbReference type="SAM" id="Phobius"/>
    </source>
</evidence>
<dbReference type="InterPro" id="IPR003838">
    <property type="entry name" value="ABC3_permease_C"/>
</dbReference>
<evidence type="ECO:0000256" key="3">
    <source>
        <dbReference type="ARBA" id="ARBA00022692"/>
    </source>
</evidence>
<dbReference type="Proteomes" id="UP001206206">
    <property type="component" value="Unassembled WGS sequence"/>
</dbReference>
<proteinExistence type="inferred from homology"/>
<accession>A0ABT1PG79</accession>
<dbReference type="PANTHER" id="PTHR30572:SF4">
    <property type="entry name" value="ABC TRANSPORTER PERMEASE YTRF"/>
    <property type="match status" value="1"/>
</dbReference>
<feature type="transmembrane region" description="Helical" evidence="7">
    <location>
        <begin position="496"/>
        <end position="519"/>
    </location>
</feature>
<name>A0ABT1PG79_9ACTN</name>
<feature type="transmembrane region" description="Helical" evidence="7">
    <location>
        <begin position="270"/>
        <end position="295"/>
    </location>
</feature>
<feature type="transmembrane region" description="Helical" evidence="7">
    <location>
        <begin position="814"/>
        <end position="833"/>
    </location>
</feature>
<comment type="subcellular location">
    <subcellularLocation>
        <location evidence="1">Cell membrane</location>
        <topology evidence="1">Multi-pass membrane protein</topology>
    </subcellularLocation>
</comment>
<sequence>MFRTALRNVLAHKARLLMTVLAVLLGVAFVSGTLVFTDTLGNAYKNQSAKSYDNVAVAITSYGSPSGQHGKQQDEGISQQTLDRIGKLPGVASTTGRVSGFAGVADAKGKLIGNGWTNSGANFAPGKNGKDPRYTFTSGHGPAQTGEVALDKDTADKGGFHVGDPARIATNGPVKTYTVTGIFTTDDGAVSAGGSLVLFDTASAQALYLTPGHFSDVTVTADKGTAQQKILDEITPLLPKGGNVDAQTGKQLADEQARQIEQQFNSMSTMLLVFAAIALFVGIFLIANTFTMLVAQRTKELALLRALGASRRQVTRSVLTEALIVGATASLAGFVAGIGIAVGLRSAMASFGAKVPSGPLVVAPTTVIAAFAVGVLITMFAAWLPARRAAKIPPVAAMSSAELPAPTKSLVLRNTFGVLLAALGAALVVLGGATGGDTGRWEVGVGAFLLVIGVIVLTPLLSQPVIAAVRPLLARAFGVSGNLAARNARRNPRRTAATASALAIGLTLITGLSVLGVSIGRTIDKATVDNLSADYMVRMANGMPLDDSVAGEISKVPGVTAATALQSSYFDVDGRFSSVTAADPAGLARTVKITMVHGSRSALADGKVLVSDKTAKSHGWRVGDSVQASYPDGTKAEVTVGGTFADNLVLSDVVMPDRMLTPHVDKPEVRQVLVSVSGGATPTATQAITDGLGDNPAISVMDRQGIRDTFGGLINNMLYIMYGLLGMSLIIAVLGVVNTLAMSVFERRREIGMLRAVGLDRGRVKRMIRLEAVVISLFGAVTGVVLGLFIAWATGDSISADLQGYVMVLPWTRIAVFLALAALVGILAAVWPARRAAKLDVLDAIKTE</sequence>
<keyword evidence="11" id="KW-1185">Reference proteome</keyword>
<evidence type="ECO:0000259" key="8">
    <source>
        <dbReference type="Pfam" id="PF02687"/>
    </source>
</evidence>
<feature type="transmembrane region" description="Helical" evidence="7">
    <location>
        <begin position="416"/>
        <end position="435"/>
    </location>
</feature>
<keyword evidence="4 7" id="KW-1133">Transmembrane helix</keyword>
<evidence type="ECO:0000313" key="10">
    <source>
        <dbReference type="EMBL" id="MCQ4044380.1"/>
    </source>
</evidence>
<protein>
    <submittedName>
        <fullName evidence="10">ABC transporter permease</fullName>
    </submittedName>
</protein>
<comment type="caution">
    <text evidence="10">The sequence shown here is derived from an EMBL/GenBank/DDBJ whole genome shotgun (WGS) entry which is preliminary data.</text>
</comment>
<evidence type="ECO:0000256" key="5">
    <source>
        <dbReference type="ARBA" id="ARBA00023136"/>
    </source>
</evidence>
<dbReference type="Pfam" id="PF12704">
    <property type="entry name" value="MacB_PCD"/>
    <property type="match status" value="2"/>
</dbReference>
<evidence type="ECO:0000256" key="4">
    <source>
        <dbReference type="ARBA" id="ARBA00022989"/>
    </source>
</evidence>
<evidence type="ECO:0000256" key="2">
    <source>
        <dbReference type="ARBA" id="ARBA00022475"/>
    </source>
</evidence>
<dbReference type="Pfam" id="PF02687">
    <property type="entry name" value="FtsX"/>
    <property type="match status" value="2"/>
</dbReference>
<keyword evidence="3 7" id="KW-0812">Transmembrane</keyword>
<evidence type="ECO:0000313" key="11">
    <source>
        <dbReference type="Proteomes" id="UP001206206"/>
    </source>
</evidence>
<evidence type="ECO:0000256" key="1">
    <source>
        <dbReference type="ARBA" id="ARBA00004651"/>
    </source>
</evidence>
<feature type="domain" description="ABC3 transporter permease C-terminal" evidence="8">
    <location>
        <begin position="724"/>
        <end position="840"/>
    </location>
</feature>
<dbReference type="PANTHER" id="PTHR30572">
    <property type="entry name" value="MEMBRANE COMPONENT OF TRANSPORTER-RELATED"/>
    <property type="match status" value="1"/>
</dbReference>
<keyword evidence="2" id="KW-1003">Cell membrane</keyword>
<reference evidence="10 11" key="1">
    <citation type="submission" date="2022-06" db="EMBL/GenBank/DDBJ databases">
        <title>Draft genome sequence of type strain Streptomyces rubrisoli DSM 42083.</title>
        <authorList>
            <person name="Duangmal K."/>
            <person name="Klaysubun C."/>
        </authorList>
    </citation>
    <scope>NUCLEOTIDE SEQUENCE [LARGE SCALE GENOMIC DNA]</scope>
    <source>
        <strain evidence="10 11">DSM 42083</strain>
    </source>
</reference>
<feature type="domain" description="MacB-like periplasmic core" evidence="9">
    <location>
        <begin position="17"/>
        <end position="236"/>
    </location>
</feature>
<feature type="transmembrane region" description="Helical" evidence="7">
    <location>
        <begin position="318"/>
        <end position="342"/>
    </location>
</feature>